<gene>
    <name evidence="2" type="ORF">ASPVEDRAFT_33515</name>
</gene>
<proteinExistence type="predicted"/>
<dbReference type="AlphaFoldDB" id="A0A1L9Q0M0"/>
<feature type="region of interest" description="Disordered" evidence="1">
    <location>
        <begin position="83"/>
        <end position="150"/>
    </location>
</feature>
<dbReference type="OrthoDB" id="10597201at2759"/>
<evidence type="ECO:0000256" key="1">
    <source>
        <dbReference type="SAM" id="MobiDB-lite"/>
    </source>
</evidence>
<reference evidence="3" key="1">
    <citation type="journal article" date="2017" name="Genome Biol.">
        <title>Comparative genomics reveals high biological diversity and specific adaptations in the industrially and medically important fungal genus Aspergillus.</title>
        <authorList>
            <person name="de Vries R.P."/>
            <person name="Riley R."/>
            <person name="Wiebenga A."/>
            <person name="Aguilar-Osorio G."/>
            <person name="Amillis S."/>
            <person name="Uchima C.A."/>
            <person name="Anderluh G."/>
            <person name="Asadollahi M."/>
            <person name="Askin M."/>
            <person name="Barry K."/>
            <person name="Battaglia E."/>
            <person name="Bayram O."/>
            <person name="Benocci T."/>
            <person name="Braus-Stromeyer S.A."/>
            <person name="Caldana C."/>
            <person name="Canovas D."/>
            <person name="Cerqueira G.C."/>
            <person name="Chen F."/>
            <person name="Chen W."/>
            <person name="Choi C."/>
            <person name="Clum A."/>
            <person name="Dos Santos R.A."/>
            <person name="Damasio A.R."/>
            <person name="Diallinas G."/>
            <person name="Emri T."/>
            <person name="Fekete E."/>
            <person name="Flipphi M."/>
            <person name="Freyberg S."/>
            <person name="Gallo A."/>
            <person name="Gournas C."/>
            <person name="Habgood R."/>
            <person name="Hainaut M."/>
            <person name="Harispe M.L."/>
            <person name="Henrissat B."/>
            <person name="Hilden K.S."/>
            <person name="Hope R."/>
            <person name="Hossain A."/>
            <person name="Karabika E."/>
            <person name="Karaffa L."/>
            <person name="Karanyi Z."/>
            <person name="Krasevec N."/>
            <person name="Kuo A."/>
            <person name="Kusch H."/>
            <person name="LaButti K."/>
            <person name="Lagendijk E.L."/>
            <person name="Lapidus A."/>
            <person name="Levasseur A."/>
            <person name="Lindquist E."/>
            <person name="Lipzen A."/>
            <person name="Logrieco A.F."/>
            <person name="MacCabe A."/>
            <person name="Maekelae M.R."/>
            <person name="Malavazi I."/>
            <person name="Melin P."/>
            <person name="Meyer V."/>
            <person name="Mielnichuk N."/>
            <person name="Miskei M."/>
            <person name="Molnar A.P."/>
            <person name="Mule G."/>
            <person name="Ngan C.Y."/>
            <person name="Orejas M."/>
            <person name="Orosz E."/>
            <person name="Ouedraogo J.P."/>
            <person name="Overkamp K.M."/>
            <person name="Park H.-S."/>
            <person name="Perrone G."/>
            <person name="Piumi F."/>
            <person name="Punt P.J."/>
            <person name="Ram A.F."/>
            <person name="Ramon A."/>
            <person name="Rauscher S."/>
            <person name="Record E."/>
            <person name="Riano-Pachon D.M."/>
            <person name="Robert V."/>
            <person name="Roehrig J."/>
            <person name="Ruller R."/>
            <person name="Salamov A."/>
            <person name="Salih N.S."/>
            <person name="Samson R.A."/>
            <person name="Sandor E."/>
            <person name="Sanguinetti M."/>
            <person name="Schuetze T."/>
            <person name="Sepcic K."/>
            <person name="Shelest E."/>
            <person name="Sherlock G."/>
            <person name="Sophianopoulou V."/>
            <person name="Squina F.M."/>
            <person name="Sun H."/>
            <person name="Susca A."/>
            <person name="Todd R.B."/>
            <person name="Tsang A."/>
            <person name="Unkles S.E."/>
            <person name="van de Wiele N."/>
            <person name="van Rossen-Uffink D."/>
            <person name="Oliveira J.V."/>
            <person name="Vesth T.C."/>
            <person name="Visser J."/>
            <person name="Yu J.-H."/>
            <person name="Zhou M."/>
            <person name="Andersen M.R."/>
            <person name="Archer D.B."/>
            <person name="Baker S.E."/>
            <person name="Benoit I."/>
            <person name="Brakhage A.A."/>
            <person name="Braus G.H."/>
            <person name="Fischer R."/>
            <person name="Frisvad J.C."/>
            <person name="Goldman G.H."/>
            <person name="Houbraken J."/>
            <person name="Oakley B."/>
            <person name="Pocsi I."/>
            <person name="Scazzocchio C."/>
            <person name="Seiboth B."/>
            <person name="vanKuyk P.A."/>
            <person name="Wortman J."/>
            <person name="Dyer P.S."/>
            <person name="Grigoriev I.V."/>
        </authorList>
    </citation>
    <scope>NUCLEOTIDE SEQUENCE [LARGE SCALE GENOMIC DNA]</scope>
    <source>
        <strain evidence="3">CBS 583.65</strain>
    </source>
</reference>
<organism evidence="2 3">
    <name type="scientific">Aspergillus versicolor CBS 583.65</name>
    <dbReference type="NCBI Taxonomy" id="1036611"/>
    <lineage>
        <taxon>Eukaryota</taxon>
        <taxon>Fungi</taxon>
        <taxon>Dikarya</taxon>
        <taxon>Ascomycota</taxon>
        <taxon>Pezizomycotina</taxon>
        <taxon>Eurotiomycetes</taxon>
        <taxon>Eurotiomycetidae</taxon>
        <taxon>Eurotiales</taxon>
        <taxon>Aspergillaceae</taxon>
        <taxon>Aspergillus</taxon>
        <taxon>Aspergillus subgen. Nidulantes</taxon>
    </lineage>
</organism>
<name>A0A1L9Q0M0_ASPVE</name>
<dbReference type="VEuPathDB" id="FungiDB:ASPVEDRAFT_33515"/>
<protein>
    <submittedName>
        <fullName evidence="2">Uncharacterized protein</fullName>
    </submittedName>
</protein>
<accession>A0A1L9Q0M0</accession>
<evidence type="ECO:0000313" key="2">
    <source>
        <dbReference type="EMBL" id="OJJ07285.1"/>
    </source>
</evidence>
<dbReference type="EMBL" id="KV878136">
    <property type="protein sequence ID" value="OJJ07285.1"/>
    <property type="molecule type" value="Genomic_DNA"/>
</dbReference>
<evidence type="ECO:0000313" key="3">
    <source>
        <dbReference type="Proteomes" id="UP000184073"/>
    </source>
</evidence>
<dbReference type="GeneID" id="63726258"/>
<feature type="compositionally biased region" description="Acidic residues" evidence="1">
    <location>
        <begin position="91"/>
        <end position="141"/>
    </location>
</feature>
<keyword evidence="3" id="KW-1185">Reference proteome</keyword>
<sequence>MDRYIAQLIAERLDTSVQDSMSIDDDGAGSVPDGPVKCPHCGTELEKLGQAIATATRFMDAMPGAVKREIADTEKIMDYMEQFESETNPGDSDDEDDDEDIDMDSDEDGGEDSDEDDDEDSDEHDYQVSDEDDDEGDDEDSHDERRPWHNGCKWNAKLYPQRGLDTSSAPHYTERYGLTPEIVLKIRDSATLAALNAHATDVLSPTRWITNAYRDAFKIFLQALKDSKYPRHWLENPNSAVYEAYCDYMQARRAMPKRGKSKKA</sequence>
<dbReference type="RefSeq" id="XP_040673047.1">
    <property type="nucleotide sequence ID" value="XM_040810747.1"/>
</dbReference>
<dbReference type="Proteomes" id="UP000184073">
    <property type="component" value="Unassembled WGS sequence"/>
</dbReference>